<organism evidence="1 2">
    <name type="scientific">Daphnia magna</name>
    <dbReference type="NCBI Taxonomy" id="35525"/>
    <lineage>
        <taxon>Eukaryota</taxon>
        <taxon>Metazoa</taxon>
        <taxon>Ecdysozoa</taxon>
        <taxon>Arthropoda</taxon>
        <taxon>Crustacea</taxon>
        <taxon>Branchiopoda</taxon>
        <taxon>Diplostraca</taxon>
        <taxon>Cladocera</taxon>
        <taxon>Anomopoda</taxon>
        <taxon>Daphniidae</taxon>
        <taxon>Daphnia</taxon>
    </lineage>
</organism>
<gene>
    <name evidence="1" type="ORF">OUZ56_009090</name>
</gene>
<accession>A0ABR0AF01</accession>
<name>A0ABR0AF01_9CRUS</name>
<dbReference type="EMBL" id="JAOYFB010000037">
    <property type="protein sequence ID" value="KAK4023691.1"/>
    <property type="molecule type" value="Genomic_DNA"/>
</dbReference>
<reference evidence="1 2" key="1">
    <citation type="journal article" date="2023" name="Nucleic Acids Res.">
        <title>The hologenome of Daphnia magna reveals possible DNA methylation and microbiome-mediated evolution of the host genome.</title>
        <authorList>
            <person name="Chaturvedi A."/>
            <person name="Li X."/>
            <person name="Dhandapani V."/>
            <person name="Marshall H."/>
            <person name="Kissane S."/>
            <person name="Cuenca-Cambronero M."/>
            <person name="Asole G."/>
            <person name="Calvet F."/>
            <person name="Ruiz-Romero M."/>
            <person name="Marangio P."/>
            <person name="Guigo R."/>
            <person name="Rago D."/>
            <person name="Mirbahai L."/>
            <person name="Eastwood N."/>
            <person name="Colbourne J.K."/>
            <person name="Zhou J."/>
            <person name="Mallon E."/>
            <person name="Orsini L."/>
        </authorList>
    </citation>
    <scope>NUCLEOTIDE SEQUENCE [LARGE SCALE GENOMIC DNA]</scope>
    <source>
        <strain evidence="1">LRV0_1</strain>
    </source>
</reference>
<comment type="caution">
    <text evidence="1">The sequence shown here is derived from an EMBL/GenBank/DDBJ whole genome shotgun (WGS) entry which is preliminary data.</text>
</comment>
<evidence type="ECO:0000313" key="1">
    <source>
        <dbReference type="EMBL" id="KAK4023691.1"/>
    </source>
</evidence>
<protein>
    <recommendedName>
        <fullName evidence="3">GMP synthase</fullName>
    </recommendedName>
</protein>
<evidence type="ECO:0008006" key="3">
    <source>
        <dbReference type="Google" id="ProtNLM"/>
    </source>
</evidence>
<evidence type="ECO:0000313" key="2">
    <source>
        <dbReference type="Proteomes" id="UP001234178"/>
    </source>
</evidence>
<proteinExistence type="predicted"/>
<keyword evidence="2" id="KW-1185">Reference proteome</keyword>
<dbReference type="Proteomes" id="UP001234178">
    <property type="component" value="Unassembled WGS sequence"/>
</dbReference>
<sequence length="107" mass="12334">MNEKPLGKTHFLNVHSFIKAIFLVELQREFLLTRWLLFREVKIQEGKYVPLLAIGSLEEKRGGGFTPLPGADLFLREKDEKNGTWAGNEVFEQYGLPNESRIGLRVF</sequence>